<feature type="transmembrane region" description="Helical" evidence="2">
    <location>
        <begin position="6"/>
        <end position="28"/>
    </location>
</feature>
<feature type="compositionally biased region" description="Low complexity" evidence="1">
    <location>
        <begin position="919"/>
        <end position="935"/>
    </location>
</feature>
<feature type="region of interest" description="Disordered" evidence="1">
    <location>
        <begin position="38"/>
        <end position="58"/>
    </location>
</feature>
<feature type="region of interest" description="Disordered" evidence="1">
    <location>
        <begin position="124"/>
        <end position="152"/>
    </location>
</feature>
<keyword evidence="2" id="KW-1133">Transmembrane helix</keyword>
<reference evidence="3" key="1">
    <citation type="journal article" date="2014" name="Insect Biochem. Mol. Biol.">
        <title>An insight into the sialome of the frog biting fly, Corethrella appendiculata.</title>
        <authorList>
            <person name="Ribeiro J.M.C."/>
            <person name="Chagas A.C."/>
            <person name="Pham V.M."/>
            <person name="Lounibos L.P."/>
            <person name="Calvo E."/>
        </authorList>
    </citation>
    <scope>NUCLEOTIDE SEQUENCE</scope>
    <source>
        <tissue evidence="3">Salivary glands</tissue>
    </source>
</reference>
<feature type="compositionally biased region" description="Polar residues" evidence="1">
    <location>
        <begin position="474"/>
        <end position="484"/>
    </location>
</feature>
<feature type="compositionally biased region" description="Low complexity" evidence="1">
    <location>
        <begin position="426"/>
        <end position="452"/>
    </location>
</feature>
<feature type="region of interest" description="Disordered" evidence="1">
    <location>
        <begin position="581"/>
        <end position="603"/>
    </location>
</feature>
<keyword evidence="3" id="KW-0418">Kinase</keyword>
<feature type="compositionally biased region" description="Polar residues" evidence="1">
    <location>
        <begin position="527"/>
        <end position="536"/>
    </location>
</feature>
<organism evidence="3">
    <name type="scientific">Corethrella appendiculata</name>
    <dbReference type="NCBI Taxonomy" id="1370023"/>
    <lineage>
        <taxon>Eukaryota</taxon>
        <taxon>Metazoa</taxon>
        <taxon>Ecdysozoa</taxon>
        <taxon>Arthropoda</taxon>
        <taxon>Hexapoda</taxon>
        <taxon>Insecta</taxon>
        <taxon>Pterygota</taxon>
        <taxon>Neoptera</taxon>
        <taxon>Endopterygota</taxon>
        <taxon>Diptera</taxon>
        <taxon>Nematocera</taxon>
        <taxon>Culicoidea</taxon>
        <taxon>Chaoboridae</taxon>
        <taxon>Corethrella</taxon>
    </lineage>
</organism>
<feature type="compositionally biased region" description="Polar residues" evidence="1">
    <location>
        <begin position="670"/>
        <end position="682"/>
    </location>
</feature>
<feature type="compositionally biased region" description="Low complexity" evidence="1">
    <location>
        <begin position="949"/>
        <end position="958"/>
    </location>
</feature>
<feature type="region of interest" description="Disordered" evidence="1">
    <location>
        <begin position="303"/>
        <end position="352"/>
    </location>
</feature>
<protein>
    <submittedName>
        <fullName evidence="3">Putative serine/threonine-protein kinase</fullName>
    </submittedName>
</protein>
<keyword evidence="2" id="KW-0472">Membrane</keyword>
<feature type="compositionally biased region" description="Low complexity" evidence="1">
    <location>
        <begin position="392"/>
        <end position="405"/>
    </location>
</feature>
<keyword evidence="2" id="KW-0812">Transmembrane</keyword>
<dbReference type="AlphaFoldDB" id="U5EQG1"/>
<name>U5EQG1_9DIPT</name>
<feature type="region of interest" description="Disordered" evidence="1">
    <location>
        <begin position="388"/>
        <end position="458"/>
    </location>
</feature>
<feature type="compositionally biased region" description="Acidic residues" evidence="1">
    <location>
        <begin position="139"/>
        <end position="152"/>
    </location>
</feature>
<feature type="compositionally biased region" description="Polar residues" evidence="1">
    <location>
        <begin position="869"/>
        <end position="880"/>
    </location>
</feature>
<evidence type="ECO:0000256" key="1">
    <source>
        <dbReference type="SAM" id="MobiDB-lite"/>
    </source>
</evidence>
<feature type="compositionally biased region" description="Pro residues" evidence="1">
    <location>
        <begin position="909"/>
        <end position="918"/>
    </location>
</feature>
<feature type="region of interest" description="Disordered" evidence="1">
    <location>
        <begin position="651"/>
        <end position="685"/>
    </location>
</feature>
<sequence length="958" mass="104624">MMDYSFYLYFVSFIAIVSLISILSACLCCKKKEIKTSNAPHRSLPDIPDSEPVGDNNSELYATVGDKVQEKPQATLSFKKQASVSQHSSISQADDISSPYARVRSPPHAYDKVRRAEHPYAQVVQAGTSSTQAIVIPSNDEDEDDDDDDEDVNDAITRRESNQNLLLENRNNNNSTVDIPAASAIAGRISASQDLPYMTPPIVQPIQHFSGDSQDSSKGYTSISVREPLANLLLQGSAQNISQRRQIISDSHYATVSDDSDEMYAAIEDPNLHGELYTSGSETYAQIQPSNLMTVSVEINTRTTTSSRTNNNQNHQTNHDHQSTAATTNSNNNNNNNSVSNNNTGNQTNSNQLMKRLSSNNGFVTTIDETPIPPSVDSLRAAQAYVHSRQASSSSCTSSIGIISSPKPEKRQANSPLPPTPKKPLNKQQQQQSTSYFSNTNLTSNSSSSSTNIHHSGRNSSASVIEYSAKSDNNTLSIDNVSNTSKKKPSPSKDLEGMYAKVMKKNKLSNLPTHDNTSPLPQRKINPPSNQNITNNKTNELYVSDPDVSKEVNLSDYLHHHHHPHYSLNSKAQKIISKDHGYETIPGDRGQQNDSKRKQLDFSSSPDYAQIIQKCGGGGGVGGKLSQAIHQVSQNTLEILHETEKISSNRIEPGYESVLDNRKYDPGYETLTNKTGNNSDTDPNYEILRPKSQAQTTSSVVTTKANIDLDGYSSIKESSKQKPNDDDDIPGYSKIREKQDIECGYSVIRDKSKSNHHDYASVMDSHRLSNNLDDEGSDIYSSIQSTIVSATTLTNSSSNSKSIDTNLHNYSTIAEAIASSVSIPTTITNAANRNSTISPVYSDPQSTSTTTSSPEHQKNSSNNKLSSNYESLTGSESDPNYESVKYLNNPYERLDNELSTSPDIQTTSSPPPPPPPPAAQSLTSTTSSSIQTPNSLNSNENIKQTDLPTTTKTTNNSA</sequence>
<feature type="non-terminal residue" evidence="3">
    <location>
        <position position="958"/>
    </location>
</feature>
<feature type="compositionally biased region" description="Polar residues" evidence="1">
    <location>
        <begin position="936"/>
        <end position="948"/>
    </location>
</feature>
<feature type="compositionally biased region" description="Polar residues" evidence="1">
    <location>
        <begin position="835"/>
        <end position="845"/>
    </location>
</feature>
<evidence type="ECO:0000313" key="3">
    <source>
        <dbReference type="EMBL" id="JAB55595.1"/>
    </source>
</evidence>
<feature type="region of interest" description="Disordered" evidence="1">
    <location>
        <begin position="474"/>
        <end position="495"/>
    </location>
</feature>
<feature type="compositionally biased region" description="Low complexity" evidence="1">
    <location>
        <begin position="303"/>
        <end position="316"/>
    </location>
</feature>
<feature type="region of interest" description="Disordered" evidence="1">
    <location>
        <begin position="508"/>
        <end position="536"/>
    </location>
</feature>
<feature type="compositionally biased region" description="Low complexity" evidence="1">
    <location>
        <begin position="846"/>
        <end position="868"/>
    </location>
</feature>
<evidence type="ECO:0000256" key="2">
    <source>
        <dbReference type="SAM" id="Phobius"/>
    </source>
</evidence>
<feature type="compositionally biased region" description="Low complexity" evidence="1">
    <location>
        <begin position="899"/>
        <end position="908"/>
    </location>
</feature>
<feature type="compositionally biased region" description="Polar residues" evidence="1">
    <location>
        <begin position="508"/>
        <end position="520"/>
    </location>
</feature>
<accession>U5EQG1</accession>
<dbReference type="GO" id="GO:0016301">
    <property type="term" value="F:kinase activity"/>
    <property type="evidence" value="ECO:0007669"/>
    <property type="project" value="UniProtKB-KW"/>
</dbReference>
<dbReference type="EMBL" id="GANO01004276">
    <property type="protein sequence ID" value="JAB55595.1"/>
    <property type="molecule type" value="mRNA"/>
</dbReference>
<keyword evidence="3" id="KW-0808">Transferase</keyword>
<proteinExistence type="evidence at transcript level"/>
<feature type="region of interest" description="Disordered" evidence="1">
    <location>
        <begin position="835"/>
        <end position="958"/>
    </location>
</feature>
<feature type="compositionally biased region" description="Low complexity" evidence="1">
    <location>
        <begin position="323"/>
        <end position="351"/>
    </location>
</feature>